<proteinExistence type="predicted"/>
<dbReference type="AlphaFoldDB" id="A0A1Y0HGR3"/>
<gene>
    <name evidence="1" type="ORF">Sdiek1_0060</name>
</gene>
<evidence type="ECO:0000313" key="2">
    <source>
        <dbReference type="Proteomes" id="UP000196005"/>
    </source>
</evidence>
<dbReference type="KEGG" id="suls:Sdiek1_0060"/>
<protein>
    <submittedName>
        <fullName evidence="1">Uncharacterized protein</fullName>
    </submittedName>
</protein>
<dbReference type="Proteomes" id="UP000196005">
    <property type="component" value="Chromosome"/>
</dbReference>
<reference evidence="2" key="1">
    <citation type="submission" date="2017-05" db="EMBL/GenBank/DDBJ databases">
        <title>Dechlorination kinetics govern the competition between two new strains of the genus Sulfurospirillum.</title>
        <authorList>
            <person name="Buttet G.F."/>
            <person name="Murray A.M."/>
            <person name="Goris T."/>
            <person name="Burion M."/>
            <person name="Lin B."/>
            <person name="Rolle M."/>
            <person name="Maillard J."/>
        </authorList>
    </citation>
    <scope>NUCLEOTIDE SEQUENCE [LARGE SCALE GENOMIC DNA]</scope>
    <source>
        <strain evidence="2">SL2-1</strain>
    </source>
</reference>
<sequence length="142" mass="16508">MKQDENINILRRLKTLERKIEKLTKSEMSANLFLEFRFLLKGTYIMTGIADLTKNDGILKKKFSILKNQYALLPRDRAEFAICLVNKIDQSIVGEFYISSKSFTEITGFVPDEKEYLAFNKAFKEYEVSEVQNNERSSQCVS</sequence>
<keyword evidence="2" id="KW-1185">Reference proteome</keyword>
<organism evidence="1 2">
    <name type="scientific">Sulfurospirillum diekertiae</name>
    <dbReference type="NCBI Taxonomy" id="1854492"/>
    <lineage>
        <taxon>Bacteria</taxon>
        <taxon>Pseudomonadati</taxon>
        <taxon>Campylobacterota</taxon>
        <taxon>Epsilonproteobacteria</taxon>
        <taxon>Campylobacterales</taxon>
        <taxon>Sulfurospirillaceae</taxon>
        <taxon>Sulfurospirillum</taxon>
    </lineage>
</organism>
<accession>A0A1Y0HGR3</accession>
<dbReference type="EMBL" id="CP021416">
    <property type="protein sequence ID" value="ARU47248.1"/>
    <property type="molecule type" value="Genomic_DNA"/>
</dbReference>
<name>A0A1Y0HGR3_9BACT</name>
<evidence type="ECO:0000313" key="1">
    <source>
        <dbReference type="EMBL" id="ARU47248.1"/>
    </source>
</evidence>
<dbReference type="RefSeq" id="WP_087437373.1">
    <property type="nucleotide sequence ID" value="NZ_CP021416.1"/>
</dbReference>